<feature type="compositionally biased region" description="Basic and acidic residues" evidence="9">
    <location>
        <begin position="79"/>
        <end position="91"/>
    </location>
</feature>
<keyword evidence="5" id="KW-0418">Kinase</keyword>
<dbReference type="STRING" id="61395.A0A1Y1WBC7"/>
<keyword evidence="3" id="KW-0808">Transferase</keyword>
<dbReference type="PANTHER" id="PTHR24419:SF18">
    <property type="entry name" value="SERINE_THREONINE-PROTEIN KINASE HASPIN"/>
    <property type="match status" value="1"/>
</dbReference>
<accession>A0A1Y1WBC7</accession>
<dbReference type="AlphaFoldDB" id="A0A1Y1WBC7"/>
<dbReference type="GO" id="GO:0005737">
    <property type="term" value="C:cytoplasm"/>
    <property type="evidence" value="ECO:0007669"/>
    <property type="project" value="TreeGrafter"/>
</dbReference>
<evidence type="ECO:0000313" key="12">
    <source>
        <dbReference type="Proteomes" id="UP000193922"/>
    </source>
</evidence>
<feature type="region of interest" description="Disordered" evidence="9">
    <location>
        <begin position="1"/>
        <end position="56"/>
    </location>
</feature>
<comment type="caution">
    <text evidence="11">The sequence shown here is derived from an EMBL/GenBank/DDBJ whole genome shotgun (WGS) entry which is preliminary data.</text>
</comment>
<evidence type="ECO:0000256" key="4">
    <source>
        <dbReference type="ARBA" id="ARBA00022741"/>
    </source>
</evidence>
<dbReference type="Gene3D" id="3.30.200.20">
    <property type="entry name" value="Phosphorylase Kinase, domain 1"/>
    <property type="match status" value="1"/>
</dbReference>
<feature type="region of interest" description="Disordered" evidence="9">
    <location>
        <begin position="79"/>
        <end position="109"/>
    </location>
</feature>
<evidence type="ECO:0000256" key="6">
    <source>
        <dbReference type="ARBA" id="ARBA00022840"/>
    </source>
</evidence>
<dbReference type="Pfam" id="PF12330">
    <property type="entry name" value="Haspin_kinase"/>
    <property type="match status" value="1"/>
</dbReference>
<dbReference type="RefSeq" id="XP_040744429.1">
    <property type="nucleotide sequence ID" value="XM_040885485.1"/>
</dbReference>
<name>A0A1Y1WBC7_9FUNG</name>
<evidence type="ECO:0000256" key="8">
    <source>
        <dbReference type="ARBA" id="ARBA00048679"/>
    </source>
</evidence>
<dbReference type="OrthoDB" id="5327538at2759"/>
<comment type="catalytic activity">
    <reaction evidence="8">
        <text>L-seryl-[protein] + ATP = O-phospho-L-seryl-[protein] + ADP + H(+)</text>
        <dbReference type="Rhea" id="RHEA:17989"/>
        <dbReference type="Rhea" id="RHEA-COMP:9863"/>
        <dbReference type="Rhea" id="RHEA-COMP:11604"/>
        <dbReference type="ChEBI" id="CHEBI:15378"/>
        <dbReference type="ChEBI" id="CHEBI:29999"/>
        <dbReference type="ChEBI" id="CHEBI:30616"/>
        <dbReference type="ChEBI" id="CHEBI:83421"/>
        <dbReference type="ChEBI" id="CHEBI:456216"/>
        <dbReference type="EC" id="2.7.11.1"/>
    </reaction>
</comment>
<evidence type="ECO:0000256" key="9">
    <source>
        <dbReference type="SAM" id="MobiDB-lite"/>
    </source>
</evidence>
<dbReference type="PANTHER" id="PTHR24419">
    <property type="entry name" value="INTERLEUKIN-1 RECEPTOR-ASSOCIATED KINASE"/>
    <property type="match status" value="1"/>
</dbReference>
<feature type="region of interest" description="Disordered" evidence="9">
    <location>
        <begin position="482"/>
        <end position="508"/>
    </location>
</feature>
<dbReference type="GO" id="GO:0000278">
    <property type="term" value="P:mitotic cell cycle"/>
    <property type="evidence" value="ECO:0007669"/>
    <property type="project" value="TreeGrafter"/>
</dbReference>
<dbReference type="GO" id="GO:0072354">
    <property type="term" value="F:histone H3T3 kinase activity"/>
    <property type="evidence" value="ECO:0007669"/>
    <property type="project" value="TreeGrafter"/>
</dbReference>
<gene>
    <name evidence="11" type="ORF">DL89DRAFT_257025</name>
</gene>
<dbReference type="EMBL" id="MCFD01000005">
    <property type="protein sequence ID" value="ORX70850.1"/>
    <property type="molecule type" value="Genomic_DNA"/>
</dbReference>
<keyword evidence="6" id="KW-0067">ATP-binding</keyword>
<dbReference type="GeneID" id="63802133"/>
<keyword evidence="2" id="KW-0723">Serine/threonine-protein kinase</keyword>
<dbReference type="InterPro" id="IPR011009">
    <property type="entry name" value="Kinase-like_dom_sf"/>
</dbReference>
<organism evidence="11 12">
    <name type="scientific">Linderina pennispora</name>
    <dbReference type="NCBI Taxonomy" id="61395"/>
    <lineage>
        <taxon>Eukaryota</taxon>
        <taxon>Fungi</taxon>
        <taxon>Fungi incertae sedis</taxon>
        <taxon>Zoopagomycota</taxon>
        <taxon>Kickxellomycotina</taxon>
        <taxon>Kickxellomycetes</taxon>
        <taxon>Kickxellales</taxon>
        <taxon>Kickxellaceae</taxon>
        <taxon>Linderina</taxon>
    </lineage>
</organism>
<protein>
    <recommendedName>
        <fullName evidence="1">non-specific serine/threonine protein kinase</fullName>
        <ecNumber evidence="1">2.7.11.1</ecNumber>
    </recommendedName>
</protein>
<keyword evidence="12" id="KW-1185">Reference proteome</keyword>
<dbReference type="EC" id="2.7.11.1" evidence="1"/>
<evidence type="ECO:0000256" key="7">
    <source>
        <dbReference type="ARBA" id="ARBA00047899"/>
    </source>
</evidence>
<evidence type="ECO:0000313" key="11">
    <source>
        <dbReference type="EMBL" id="ORX70850.1"/>
    </source>
</evidence>
<evidence type="ECO:0000256" key="1">
    <source>
        <dbReference type="ARBA" id="ARBA00012513"/>
    </source>
</evidence>
<dbReference type="InterPro" id="IPR024604">
    <property type="entry name" value="GSG2_C"/>
</dbReference>
<comment type="catalytic activity">
    <reaction evidence="7">
        <text>L-threonyl-[protein] + ATP = O-phospho-L-threonyl-[protein] + ADP + H(+)</text>
        <dbReference type="Rhea" id="RHEA:46608"/>
        <dbReference type="Rhea" id="RHEA-COMP:11060"/>
        <dbReference type="Rhea" id="RHEA-COMP:11605"/>
        <dbReference type="ChEBI" id="CHEBI:15378"/>
        <dbReference type="ChEBI" id="CHEBI:30013"/>
        <dbReference type="ChEBI" id="CHEBI:30616"/>
        <dbReference type="ChEBI" id="CHEBI:61977"/>
        <dbReference type="ChEBI" id="CHEBI:456216"/>
        <dbReference type="EC" id="2.7.11.1"/>
    </reaction>
</comment>
<evidence type="ECO:0000256" key="5">
    <source>
        <dbReference type="ARBA" id="ARBA00022777"/>
    </source>
</evidence>
<feature type="domain" description="Serine/threonine-protein kinase haspin C-terminal" evidence="10">
    <location>
        <begin position="417"/>
        <end position="491"/>
    </location>
</feature>
<keyword evidence="4" id="KW-0547">Nucleotide-binding</keyword>
<dbReference type="Gene3D" id="1.10.510.10">
    <property type="entry name" value="Transferase(Phosphotransferase) domain 1"/>
    <property type="match status" value="1"/>
</dbReference>
<evidence type="ECO:0000256" key="3">
    <source>
        <dbReference type="ARBA" id="ARBA00022679"/>
    </source>
</evidence>
<proteinExistence type="predicted"/>
<dbReference type="GO" id="GO:0035556">
    <property type="term" value="P:intracellular signal transduction"/>
    <property type="evidence" value="ECO:0007669"/>
    <property type="project" value="TreeGrafter"/>
</dbReference>
<sequence length="508" mass="56641">MHGFDRRRTQIHRVQKTAQEQELENPEMVPASSDPVGYSASEKGPSPGKHHTKCSPQPCSDCNAAPGCVLATAPKERRALARPEVSGEHSISRNTLSADNSEDPEFEETRVPFLPARRYVKKTHLLEACGQKAPIDWASGGLQACGVLLPETDPAVSSEEQMGEIESEAGLCKIGEATYSEVFSAQWRYVPRTRYDKFNSKKGKVKGERIMQVALKVIPFGNASVKSGAGERQTTLRDLYQEIGATLALSRLSERERCKLQEARVQVKMPLRSKERELGANFVKAFRVCICQGTLPGAATPGLGSLFAVFVLEMGGETLENAVVSTWKEARSIIRQLALSMALAERHSKFEHRDLHWGNIMVTRYNSNLTFLYQLPPTGSRSKSTLLTIRPTRRQQCPRPANYMPENNVFYVDLKDEALFRGEGDIQYEVYRKMRACSNKDWKGFYPRTNVLWLTYVLHKILTTKSPAIMEELVMFVETKARPGPRQDSTGAEEGCRPGAAAAMDPGL</sequence>
<dbReference type="SUPFAM" id="SSF56112">
    <property type="entry name" value="Protein kinase-like (PK-like)"/>
    <property type="match status" value="1"/>
</dbReference>
<evidence type="ECO:0000256" key="2">
    <source>
        <dbReference type="ARBA" id="ARBA00022527"/>
    </source>
</evidence>
<dbReference type="GO" id="GO:0005524">
    <property type="term" value="F:ATP binding"/>
    <property type="evidence" value="ECO:0007669"/>
    <property type="project" value="UniProtKB-KW"/>
</dbReference>
<dbReference type="SMART" id="SM01331">
    <property type="entry name" value="DUF3635"/>
    <property type="match status" value="1"/>
</dbReference>
<dbReference type="Proteomes" id="UP000193922">
    <property type="component" value="Unassembled WGS sequence"/>
</dbReference>
<dbReference type="GO" id="GO:0005634">
    <property type="term" value="C:nucleus"/>
    <property type="evidence" value="ECO:0007669"/>
    <property type="project" value="TreeGrafter"/>
</dbReference>
<reference evidence="11 12" key="1">
    <citation type="submission" date="2016-07" db="EMBL/GenBank/DDBJ databases">
        <title>Pervasive Adenine N6-methylation of Active Genes in Fungi.</title>
        <authorList>
            <consortium name="DOE Joint Genome Institute"/>
            <person name="Mondo S.J."/>
            <person name="Dannebaum R.O."/>
            <person name="Kuo R.C."/>
            <person name="Labutti K."/>
            <person name="Haridas S."/>
            <person name="Kuo A."/>
            <person name="Salamov A."/>
            <person name="Ahrendt S.R."/>
            <person name="Lipzen A."/>
            <person name="Sullivan W."/>
            <person name="Andreopoulos W.B."/>
            <person name="Clum A."/>
            <person name="Lindquist E."/>
            <person name="Daum C."/>
            <person name="Ramamoorthy G.K."/>
            <person name="Gryganskyi A."/>
            <person name="Culley D."/>
            <person name="Magnuson J.K."/>
            <person name="James T.Y."/>
            <person name="O'Malley M.A."/>
            <person name="Stajich J.E."/>
            <person name="Spatafora J.W."/>
            <person name="Visel A."/>
            <person name="Grigoriev I.V."/>
        </authorList>
    </citation>
    <scope>NUCLEOTIDE SEQUENCE [LARGE SCALE GENOMIC DNA]</scope>
    <source>
        <strain evidence="11 12">ATCC 12442</strain>
    </source>
</reference>
<evidence type="ECO:0000259" key="10">
    <source>
        <dbReference type="SMART" id="SM01331"/>
    </source>
</evidence>